<dbReference type="InterPro" id="IPR001138">
    <property type="entry name" value="Zn2Cys6_DnaBD"/>
</dbReference>
<evidence type="ECO:0000259" key="5">
    <source>
        <dbReference type="PROSITE" id="PS50048"/>
    </source>
</evidence>
<proteinExistence type="predicted"/>
<evidence type="ECO:0000256" key="4">
    <source>
        <dbReference type="SAM" id="MobiDB-lite"/>
    </source>
</evidence>
<dbReference type="CDD" id="cd00067">
    <property type="entry name" value="GAL4"/>
    <property type="match status" value="1"/>
</dbReference>
<dbReference type="SUPFAM" id="SSF57701">
    <property type="entry name" value="Zn2/Cys6 DNA-binding domain"/>
    <property type="match status" value="1"/>
</dbReference>
<dbReference type="Pfam" id="PF04082">
    <property type="entry name" value="Fungal_trans"/>
    <property type="match status" value="1"/>
</dbReference>
<dbReference type="Pfam" id="PF00172">
    <property type="entry name" value="Zn_clus"/>
    <property type="match status" value="1"/>
</dbReference>
<dbReference type="PANTHER" id="PTHR31001">
    <property type="entry name" value="UNCHARACTERIZED TRANSCRIPTIONAL REGULATORY PROTEIN"/>
    <property type="match status" value="1"/>
</dbReference>
<feature type="domain" description="Zn(2)-C6 fungal-type" evidence="5">
    <location>
        <begin position="5"/>
        <end position="34"/>
    </location>
</feature>
<reference evidence="6" key="1">
    <citation type="journal article" date="2020" name="Stud. Mycol.">
        <title>101 Dothideomycetes genomes: a test case for predicting lifestyles and emergence of pathogens.</title>
        <authorList>
            <person name="Haridas S."/>
            <person name="Albert R."/>
            <person name="Binder M."/>
            <person name="Bloem J."/>
            <person name="Labutti K."/>
            <person name="Salamov A."/>
            <person name="Andreopoulos B."/>
            <person name="Baker S."/>
            <person name="Barry K."/>
            <person name="Bills G."/>
            <person name="Bluhm B."/>
            <person name="Cannon C."/>
            <person name="Castanera R."/>
            <person name="Culley D."/>
            <person name="Daum C."/>
            <person name="Ezra D."/>
            <person name="Gonzalez J."/>
            <person name="Henrissat B."/>
            <person name="Kuo A."/>
            <person name="Liang C."/>
            <person name="Lipzen A."/>
            <person name="Lutzoni F."/>
            <person name="Magnuson J."/>
            <person name="Mondo S."/>
            <person name="Nolan M."/>
            <person name="Ohm R."/>
            <person name="Pangilinan J."/>
            <person name="Park H.-J."/>
            <person name="Ramirez L."/>
            <person name="Alfaro M."/>
            <person name="Sun H."/>
            <person name="Tritt A."/>
            <person name="Yoshinaga Y."/>
            <person name="Zwiers L.-H."/>
            <person name="Turgeon B."/>
            <person name="Goodwin S."/>
            <person name="Spatafora J."/>
            <person name="Crous P."/>
            <person name="Grigoriev I."/>
        </authorList>
    </citation>
    <scope>NUCLEOTIDE SEQUENCE</scope>
    <source>
        <strain evidence="6">CBS 125425</strain>
    </source>
</reference>
<organism evidence="6 7">
    <name type="scientific">Polyplosphaeria fusca</name>
    <dbReference type="NCBI Taxonomy" id="682080"/>
    <lineage>
        <taxon>Eukaryota</taxon>
        <taxon>Fungi</taxon>
        <taxon>Dikarya</taxon>
        <taxon>Ascomycota</taxon>
        <taxon>Pezizomycotina</taxon>
        <taxon>Dothideomycetes</taxon>
        <taxon>Pleosporomycetidae</taxon>
        <taxon>Pleosporales</taxon>
        <taxon>Tetraplosphaeriaceae</taxon>
        <taxon>Polyplosphaeria</taxon>
    </lineage>
</organism>
<dbReference type="AlphaFoldDB" id="A0A9P4V0J4"/>
<dbReference type="OrthoDB" id="3014581at2759"/>
<dbReference type="GO" id="GO:0000981">
    <property type="term" value="F:DNA-binding transcription factor activity, RNA polymerase II-specific"/>
    <property type="evidence" value="ECO:0007669"/>
    <property type="project" value="InterPro"/>
</dbReference>
<comment type="subcellular location">
    <subcellularLocation>
        <location evidence="1">Nucleus</location>
    </subcellularLocation>
</comment>
<dbReference type="PROSITE" id="PS00463">
    <property type="entry name" value="ZN2_CY6_FUNGAL_1"/>
    <property type="match status" value="1"/>
</dbReference>
<protein>
    <recommendedName>
        <fullName evidence="5">Zn(2)-C6 fungal-type domain-containing protein</fullName>
    </recommendedName>
</protein>
<dbReference type="InterPro" id="IPR036864">
    <property type="entry name" value="Zn2-C6_fun-type_DNA-bd_sf"/>
</dbReference>
<evidence type="ECO:0000256" key="1">
    <source>
        <dbReference type="ARBA" id="ARBA00004123"/>
    </source>
</evidence>
<evidence type="ECO:0000313" key="7">
    <source>
        <dbReference type="Proteomes" id="UP000799444"/>
    </source>
</evidence>
<dbReference type="InterPro" id="IPR050613">
    <property type="entry name" value="Sec_Metabolite_Reg"/>
</dbReference>
<keyword evidence="2" id="KW-0479">Metal-binding</keyword>
<dbReference type="EMBL" id="ML996136">
    <property type="protein sequence ID" value="KAF2735372.1"/>
    <property type="molecule type" value="Genomic_DNA"/>
</dbReference>
<evidence type="ECO:0000256" key="2">
    <source>
        <dbReference type="ARBA" id="ARBA00022723"/>
    </source>
</evidence>
<keyword evidence="3" id="KW-0539">Nucleus</keyword>
<dbReference type="Gene3D" id="4.10.240.10">
    <property type="entry name" value="Zn(2)-C6 fungal-type DNA-binding domain"/>
    <property type="match status" value="1"/>
</dbReference>
<dbReference type="GO" id="GO:0003677">
    <property type="term" value="F:DNA binding"/>
    <property type="evidence" value="ECO:0007669"/>
    <property type="project" value="InterPro"/>
</dbReference>
<dbReference type="PROSITE" id="PS50048">
    <property type="entry name" value="ZN2_CY6_FUNGAL_2"/>
    <property type="match status" value="1"/>
</dbReference>
<name>A0A9P4V0J4_9PLEO</name>
<dbReference type="PANTHER" id="PTHR31001:SF90">
    <property type="entry name" value="CENTROMERE DNA-BINDING PROTEIN COMPLEX CBF3 SUBUNIT B"/>
    <property type="match status" value="1"/>
</dbReference>
<gene>
    <name evidence="6" type="ORF">EJ04DRAFT_464849</name>
</gene>
<evidence type="ECO:0000256" key="3">
    <source>
        <dbReference type="ARBA" id="ARBA00023242"/>
    </source>
</evidence>
<dbReference type="SMART" id="SM00066">
    <property type="entry name" value="GAL4"/>
    <property type="match status" value="1"/>
</dbReference>
<dbReference type="CDD" id="cd12148">
    <property type="entry name" value="fungal_TF_MHR"/>
    <property type="match status" value="1"/>
</dbReference>
<dbReference type="GO" id="GO:0008270">
    <property type="term" value="F:zinc ion binding"/>
    <property type="evidence" value="ECO:0007669"/>
    <property type="project" value="InterPro"/>
</dbReference>
<keyword evidence="7" id="KW-1185">Reference proteome</keyword>
<dbReference type="GO" id="GO:0005634">
    <property type="term" value="C:nucleus"/>
    <property type="evidence" value="ECO:0007669"/>
    <property type="project" value="UniProtKB-SubCell"/>
</dbReference>
<feature type="compositionally biased region" description="Basic and acidic residues" evidence="4">
    <location>
        <begin position="72"/>
        <end position="82"/>
    </location>
</feature>
<feature type="region of interest" description="Disordered" evidence="4">
    <location>
        <begin position="72"/>
        <end position="112"/>
    </location>
</feature>
<dbReference type="InterPro" id="IPR007219">
    <property type="entry name" value="XnlR_reg_dom"/>
</dbReference>
<accession>A0A9P4V0J4</accession>
<dbReference type="Proteomes" id="UP000799444">
    <property type="component" value="Unassembled WGS sequence"/>
</dbReference>
<sequence length="652" mass="73933">MQKNACLSCRQKKLKCDKKQPCANCVTRSVNCELQQLPAVNRGVKRLFDESGSSTLENILARLDRIESYIDQTKDQSSDRLKSTRLGKGLDNSRTPELESQLPDSRPEPVRGDIVTPQVRVSANDNFLRHALMHDLSISISANLYEQQPISLPQVCLPPKWETLRRYEIYRDHDGQFHRIIYEPHFRDLVESVYCQIVHSSTTTAPRGLALILSVIALATLLEPLQGSQDTMPSLLRKRLETFAVYLRASMDCLEQHRRRMDHTLESVQAMLILQYIINQIEIFSPRYRGLIADAVAASHSLGFHRIDSTFPRRVDSHDVADPITQEIKRRVWWYLTATDWMVSMVEGSLQAVYLVNPKLSCTNLPLNIDDNDLGAPNVTAKPLSEPTAMVYVLHRIKVADTARFISDTMPNDPSIATNEMIHSLDSKLESLLQELPAFFQSKPIITTEVQLIDQKHPYIPMQRFMLNIGIDIIRCKLHYPYLTATSDPPLHVFSRAAALKAARNLLEAYRKMLGAQMSHVADFLKIQGTAFFIFMAALIIATDLCCNKINDEERKNHVKELGSVLERLESVKQHSQIAEKFLERLTGLLGRYGVSEPLEIVNANEEERGSADVDPSRDGAVSVLDYDTLQFQELWEAFVEHPLTANTFGSV</sequence>
<dbReference type="GO" id="GO:0006351">
    <property type="term" value="P:DNA-templated transcription"/>
    <property type="evidence" value="ECO:0007669"/>
    <property type="project" value="InterPro"/>
</dbReference>
<comment type="caution">
    <text evidence="6">The sequence shown here is derived from an EMBL/GenBank/DDBJ whole genome shotgun (WGS) entry which is preliminary data.</text>
</comment>
<evidence type="ECO:0000313" key="6">
    <source>
        <dbReference type="EMBL" id="KAF2735372.1"/>
    </source>
</evidence>